<evidence type="ECO:0000313" key="3">
    <source>
        <dbReference type="Proteomes" id="UP001499843"/>
    </source>
</evidence>
<dbReference type="Proteomes" id="UP001499843">
    <property type="component" value="Unassembled WGS sequence"/>
</dbReference>
<evidence type="ECO:0000259" key="1">
    <source>
        <dbReference type="Pfam" id="PF01909"/>
    </source>
</evidence>
<dbReference type="InterPro" id="IPR002934">
    <property type="entry name" value="Polymerase_NTP_transf_dom"/>
</dbReference>
<dbReference type="InterPro" id="IPR043519">
    <property type="entry name" value="NT_sf"/>
</dbReference>
<feature type="domain" description="Polymerase nucleotidyl transferase" evidence="1">
    <location>
        <begin position="286"/>
        <end position="338"/>
    </location>
</feature>
<sequence length="491" mass="52040">MSELLLLHAAGPAQGAAQALARQASTTPLYRAYQHLLHQHLHARPRPSDHDTGEAIVTGTAPIMQVHRQVCQRLRTHGIDVGLPVIGQVRVIALGGLSESGKSSAGAYLAERHGSARLKIGYLLELAAARHRIADVYALAPAEAAELLVDELDRFCAAHHYQRLVSIESLHSDQVAAALKPLLGDGVLLCYLDAGLQVRKGRGVDGPGDVVDRDAVKHARGAEQVKEIADVVVANDGPLYALQHQLDRLVRQRAQAWPLTAPRRTPLADLALPEPLTAFLRQLTGDLTRPRPLVDLIAVTGSAARGGYTVNWSDLDVLLLAEQPLVPASAEAVARHEGLLGGVKLGLTLISAAECRAGVLPSRLLHTLASIAAGTTAVLWHAPGLRLPCPDLHTVAAASTADATQAAIQIRRLLLRSPLQTCALYKTAALLAKIVLAAEGRHHAADHEALAAFATVTGEPITCRGPGAGAAEITALAQRVLHWWLASLQEA</sequence>
<comment type="caution">
    <text evidence="2">The sequence shown here is derived from an EMBL/GenBank/DDBJ whole genome shotgun (WGS) entry which is preliminary data.</text>
</comment>
<protein>
    <recommendedName>
        <fullName evidence="1">Polymerase nucleotidyl transferase domain-containing protein</fullName>
    </recommendedName>
</protein>
<dbReference type="Gene3D" id="3.40.50.300">
    <property type="entry name" value="P-loop containing nucleotide triphosphate hydrolases"/>
    <property type="match status" value="1"/>
</dbReference>
<keyword evidence="3" id="KW-1185">Reference proteome</keyword>
<dbReference type="RefSeq" id="WP_344496125.1">
    <property type="nucleotide sequence ID" value="NZ_BAAAQX010000071.1"/>
</dbReference>
<name>A0ABP5Q1P1_9ACTN</name>
<dbReference type="EMBL" id="BAAAQX010000071">
    <property type="protein sequence ID" value="GAA2216486.1"/>
    <property type="molecule type" value="Genomic_DNA"/>
</dbReference>
<gene>
    <name evidence="2" type="ORF">GCM10009850_119550</name>
</gene>
<accession>A0ABP5Q1P1</accession>
<dbReference type="SUPFAM" id="SSF52540">
    <property type="entry name" value="P-loop containing nucleoside triphosphate hydrolases"/>
    <property type="match status" value="1"/>
</dbReference>
<proteinExistence type="predicted"/>
<reference evidence="3" key="1">
    <citation type="journal article" date="2019" name="Int. J. Syst. Evol. Microbiol.">
        <title>The Global Catalogue of Microorganisms (GCM) 10K type strain sequencing project: providing services to taxonomists for standard genome sequencing and annotation.</title>
        <authorList>
            <consortium name="The Broad Institute Genomics Platform"/>
            <consortium name="The Broad Institute Genome Sequencing Center for Infectious Disease"/>
            <person name="Wu L."/>
            <person name="Ma J."/>
        </authorList>
    </citation>
    <scope>NUCLEOTIDE SEQUENCE [LARGE SCALE GENOMIC DNA]</scope>
    <source>
        <strain evidence="3">JCM 16114</strain>
    </source>
</reference>
<dbReference type="InterPro" id="IPR027417">
    <property type="entry name" value="P-loop_NTPase"/>
</dbReference>
<organism evidence="2 3">
    <name type="scientific">Nonomuraea monospora</name>
    <dbReference type="NCBI Taxonomy" id="568818"/>
    <lineage>
        <taxon>Bacteria</taxon>
        <taxon>Bacillati</taxon>
        <taxon>Actinomycetota</taxon>
        <taxon>Actinomycetes</taxon>
        <taxon>Streptosporangiales</taxon>
        <taxon>Streptosporangiaceae</taxon>
        <taxon>Nonomuraea</taxon>
    </lineage>
</organism>
<evidence type="ECO:0000313" key="2">
    <source>
        <dbReference type="EMBL" id="GAA2216486.1"/>
    </source>
</evidence>
<dbReference type="SUPFAM" id="SSF81301">
    <property type="entry name" value="Nucleotidyltransferase"/>
    <property type="match status" value="1"/>
</dbReference>
<dbReference type="Pfam" id="PF01909">
    <property type="entry name" value="NTP_transf_2"/>
    <property type="match status" value="1"/>
</dbReference>